<dbReference type="Proteomes" id="UP001139125">
    <property type="component" value="Unassembled WGS sequence"/>
</dbReference>
<evidence type="ECO:0000313" key="1">
    <source>
        <dbReference type="EMBL" id="MCP9289980.1"/>
    </source>
</evidence>
<organism evidence="1 2">
    <name type="scientific">Gracilimonas sediminicola</name>
    <dbReference type="NCBI Taxonomy" id="2952158"/>
    <lineage>
        <taxon>Bacteria</taxon>
        <taxon>Pseudomonadati</taxon>
        <taxon>Balneolota</taxon>
        <taxon>Balneolia</taxon>
        <taxon>Balneolales</taxon>
        <taxon>Balneolaceae</taxon>
        <taxon>Gracilimonas</taxon>
    </lineage>
</organism>
<dbReference type="EMBL" id="JANDBC010000001">
    <property type="protein sequence ID" value="MCP9289980.1"/>
    <property type="molecule type" value="Genomic_DNA"/>
</dbReference>
<reference evidence="1" key="1">
    <citation type="submission" date="2022-06" db="EMBL/GenBank/DDBJ databases">
        <title>Gracilimonas sp. CAU 1638 isolated from sea sediment.</title>
        <authorList>
            <person name="Kim W."/>
        </authorList>
    </citation>
    <scope>NUCLEOTIDE SEQUENCE</scope>
    <source>
        <strain evidence="1">CAU 1638</strain>
    </source>
</reference>
<gene>
    <name evidence="1" type="ORF">NM125_00140</name>
</gene>
<dbReference type="AlphaFoldDB" id="A0A9X2L0L0"/>
<proteinExistence type="predicted"/>
<evidence type="ECO:0000313" key="2">
    <source>
        <dbReference type="Proteomes" id="UP001139125"/>
    </source>
</evidence>
<dbReference type="RefSeq" id="WP_255131625.1">
    <property type="nucleotide sequence ID" value="NZ_JANDBC010000001.1"/>
</dbReference>
<accession>A0A9X2L0L0</accession>
<comment type="caution">
    <text evidence="1">The sequence shown here is derived from an EMBL/GenBank/DDBJ whole genome shotgun (WGS) entry which is preliminary data.</text>
</comment>
<keyword evidence="2" id="KW-1185">Reference proteome</keyword>
<name>A0A9X2L0L0_9BACT</name>
<sequence>MKYLLFILINVFITTSTFGQVYIPMKAPSDSIYTENGKDFTAGLIIESRRIISIDGFKKEYKRFINSLDTSRYAITYSTIHKPEITDAHMVVIFRKVEKSWVVR</sequence>
<protein>
    <submittedName>
        <fullName evidence="1">Uncharacterized protein</fullName>
    </submittedName>
</protein>